<comment type="caution">
    <text evidence="1">The sequence shown here is derived from an EMBL/GenBank/DDBJ whole genome shotgun (WGS) entry which is preliminary data.</text>
</comment>
<accession>A0ACB7J553</accession>
<dbReference type="Proteomes" id="UP000824881">
    <property type="component" value="Unassembled WGS sequence"/>
</dbReference>
<protein>
    <submittedName>
        <fullName evidence="1">Uncharacterized protein</fullName>
    </submittedName>
</protein>
<keyword evidence="2" id="KW-1185">Reference proteome</keyword>
<dbReference type="EMBL" id="WQMT02000002">
    <property type="protein sequence ID" value="KAG9225712.1"/>
    <property type="molecule type" value="Genomic_DNA"/>
</dbReference>
<organism evidence="1 2">
    <name type="scientific">Pleurotus cornucopiae</name>
    <name type="common">Cornucopia mushroom</name>
    <dbReference type="NCBI Taxonomy" id="5321"/>
    <lineage>
        <taxon>Eukaryota</taxon>
        <taxon>Fungi</taxon>
        <taxon>Dikarya</taxon>
        <taxon>Basidiomycota</taxon>
        <taxon>Agaricomycotina</taxon>
        <taxon>Agaricomycetes</taxon>
        <taxon>Agaricomycetidae</taxon>
        <taxon>Agaricales</taxon>
        <taxon>Pleurotineae</taxon>
        <taxon>Pleurotaceae</taxon>
        <taxon>Pleurotus</taxon>
    </lineage>
</organism>
<proteinExistence type="predicted"/>
<evidence type="ECO:0000313" key="2">
    <source>
        <dbReference type="Proteomes" id="UP000824881"/>
    </source>
</evidence>
<sequence length="488" mass="53821">MAPTYIYYSVFDANGIVNVKERLPSEISSSKTISRILKNSVPPPFNVENVKLSIAQREGYKAVFGASKTQLFTTEEYITDKNGLLKGAGLSLDSPLKLKFGVELKPPQSHMASQFVGKWQRSDSGITSNDKYHYKSMANFTLKKTPGGKIVADGHEHWTTTYTGFAGSGNPSEKSLPSPPKNKYELSDFKVASKSSISFTRTATSSGVTWKVSGHLSADGKWLTLALKRAGSDTLVSRPQSQLVTVHIDDKDKPPNIPDCESIIKQSFEQISSQTTNTNISGVRIRLSCTSDRDVSDIWVRFIPNIRMNEGKTQQLVAQYLEEHETAAVRAPRVYLAFTSGHVGFIVSEYIAGRICKHSRADIACIATAVQVLLKIPSPSWVPGPGGGILEHPFFIDQTSDIWYETVEELEGHILAATERTQWHVDLKSEVAHTGLMLCASDIHPVNVMKDHRRSGQLVADCGGYAFLPPSFFALALEVRGEILKREM</sequence>
<reference evidence="1 2" key="1">
    <citation type="journal article" date="2021" name="Appl. Environ. Microbiol.">
        <title>Genetic linkage and physical mapping for an oyster mushroom Pleurotus cornucopiae and QTL analysis for the trait cap color.</title>
        <authorList>
            <person name="Zhang Y."/>
            <person name="Gao W."/>
            <person name="Sonnenberg A."/>
            <person name="Chen Q."/>
            <person name="Zhang J."/>
            <person name="Huang C."/>
        </authorList>
    </citation>
    <scope>NUCLEOTIDE SEQUENCE [LARGE SCALE GENOMIC DNA]</scope>
    <source>
        <strain evidence="1">CCMSSC00406</strain>
    </source>
</reference>
<evidence type="ECO:0000313" key="1">
    <source>
        <dbReference type="EMBL" id="KAG9225712.1"/>
    </source>
</evidence>
<name>A0ACB7J553_PLECO</name>
<gene>
    <name evidence="1" type="ORF">CCMSSC00406_0007569</name>
</gene>